<evidence type="ECO:0000313" key="2">
    <source>
        <dbReference type="EMBL" id="KAL3787319.1"/>
    </source>
</evidence>
<dbReference type="PANTHER" id="PTHR34062:SF1">
    <property type="entry name" value="NADH-UBIQUINONE OXIDOREDUCTASE 21KDA SUBUNIT N-TERMINAL DOMAIN-CONTAINING PROTEIN"/>
    <property type="match status" value="1"/>
</dbReference>
<dbReference type="InterPro" id="IPR019721">
    <property type="entry name" value="NADH-UbQ_OxRdtase_su21_N"/>
</dbReference>
<keyword evidence="3" id="KW-1185">Reference proteome</keyword>
<sequence>MELETYFTLLKLQSYSKQSSTMPFGDPKFPVINPSPDVDQTIRSLRTSDYLLATFLTSGSWAYGYIFGKPTRMACASTAMALGMTAAGMAMLQNGRSRLMGYRENAREVKTYGAWPVQPEVKANVPGVRYPVATGLTSPSVTPPLDWKNYD</sequence>
<organism evidence="2 3">
    <name type="scientific">Cyclotella cryptica</name>
    <dbReference type="NCBI Taxonomy" id="29204"/>
    <lineage>
        <taxon>Eukaryota</taxon>
        <taxon>Sar</taxon>
        <taxon>Stramenopiles</taxon>
        <taxon>Ochrophyta</taxon>
        <taxon>Bacillariophyta</taxon>
        <taxon>Coscinodiscophyceae</taxon>
        <taxon>Thalassiosirophycidae</taxon>
        <taxon>Stephanodiscales</taxon>
        <taxon>Stephanodiscaceae</taxon>
        <taxon>Cyclotella</taxon>
    </lineage>
</organism>
<accession>A0ABD3PI50</accession>
<dbReference type="AlphaFoldDB" id="A0ABD3PI50"/>
<protein>
    <recommendedName>
        <fullName evidence="1">NADH-ubiquinone oxidoreductase 21kDa subunit N-terminal domain-containing protein</fullName>
    </recommendedName>
</protein>
<feature type="domain" description="NADH-ubiquinone oxidoreductase 21kDa subunit N-terminal" evidence="1">
    <location>
        <begin position="27"/>
        <end position="104"/>
    </location>
</feature>
<gene>
    <name evidence="2" type="ORF">HJC23_009565</name>
</gene>
<name>A0ABD3PI50_9STRA</name>
<evidence type="ECO:0000259" key="1">
    <source>
        <dbReference type="Pfam" id="PF10785"/>
    </source>
</evidence>
<dbReference type="Proteomes" id="UP001516023">
    <property type="component" value="Unassembled WGS sequence"/>
</dbReference>
<comment type="caution">
    <text evidence="2">The sequence shown here is derived from an EMBL/GenBank/DDBJ whole genome shotgun (WGS) entry which is preliminary data.</text>
</comment>
<reference evidence="2 3" key="1">
    <citation type="journal article" date="2020" name="G3 (Bethesda)">
        <title>Improved Reference Genome for Cyclotella cryptica CCMP332, a Model for Cell Wall Morphogenesis, Salinity Adaptation, and Lipid Production in Diatoms (Bacillariophyta).</title>
        <authorList>
            <person name="Roberts W.R."/>
            <person name="Downey K.M."/>
            <person name="Ruck E.C."/>
            <person name="Traller J.C."/>
            <person name="Alverson A.J."/>
        </authorList>
    </citation>
    <scope>NUCLEOTIDE SEQUENCE [LARGE SCALE GENOMIC DNA]</scope>
    <source>
        <strain evidence="2 3">CCMP332</strain>
    </source>
</reference>
<dbReference type="Pfam" id="PF10785">
    <property type="entry name" value="NADH-u_ox-rdase"/>
    <property type="match status" value="1"/>
</dbReference>
<dbReference type="EMBL" id="JABMIG020000177">
    <property type="protein sequence ID" value="KAL3787319.1"/>
    <property type="molecule type" value="Genomic_DNA"/>
</dbReference>
<evidence type="ECO:0000313" key="3">
    <source>
        <dbReference type="Proteomes" id="UP001516023"/>
    </source>
</evidence>
<proteinExistence type="predicted"/>
<dbReference type="PANTHER" id="PTHR34062">
    <property type="entry name" value="OXIDOREDUCTASE 21 KDA SUBUNIT, PUTATIVE (AFU_ORTHOLOGUE AFUA_4G04750)-RELATED"/>
    <property type="match status" value="1"/>
</dbReference>
<dbReference type="InterPro" id="IPR053229">
    <property type="entry name" value="NADH-Q_oxidrdct_subunit"/>
</dbReference>